<reference evidence="1" key="1">
    <citation type="submission" date="2023-11" db="EMBL/GenBank/DDBJ databases">
        <authorList>
            <person name="De Vega J J."/>
            <person name="De Vega J J."/>
        </authorList>
    </citation>
    <scope>NUCLEOTIDE SEQUENCE</scope>
</reference>
<keyword evidence="2" id="KW-1185">Reference proteome</keyword>
<organism evidence="1 2">
    <name type="scientific">Mycena citricolor</name>
    <dbReference type="NCBI Taxonomy" id="2018698"/>
    <lineage>
        <taxon>Eukaryota</taxon>
        <taxon>Fungi</taxon>
        <taxon>Dikarya</taxon>
        <taxon>Basidiomycota</taxon>
        <taxon>Agaricomycotina</taxon>
        <taxon>Agaricomycetes</taxon>
        <taxon>Agaricomycetidae</taxon>
        <taxon>Agaricales</taxon>
        <taxon>Marasmiineae</taxon>
        <taxon>Mycenaceae</taxon>
        <taxon>Mycena</taxon>
    </lineage>
</organism>
<sequence length="66" mass="7202">EKPPPASAPDHSSYSTTSSYDWTSSYLVSNQMMTCTCLLGDVHDAVLNSTLLGLEFAPSTYIPRDM</sequence>
<name>A0AAD2HH69_9AGAR</name>
<feature type="non-terminal residue" evidence="1">
    <location>
        <position position="66"/>
    </location>
</feature>
<proteinExistence type="predicted"/>
<dbReference type="Proteomes" id="UP001295794">
    <property type="component" value="Unassembled WGS sequence"/>
</dbReference>
<dbReference type="AlphaFoldDB" id="A0AAD2HH69"/>
<evidence type="ECO:0000313" key="2">
    <source>
        <dbReference type="Proteomes" id="UP001295794"/>
    </source>
</evidence>
<dbReference type="EMBL" id="CAVNYO010000403">
    <property type="protein sequence ID" value="CAK5274966.1"/>
    <property type="molecule type" value="Genomic_DNA"/>
</dbReference>
<accession>A0AAD2HH69</accession>
<gene>
    <name evidence="1" type="ORF">MYCIT1_LOCUS22421</name>
</gene>
<comment type="caution">
    <text evidence="1">The sequence shown here is derived from an EMBL/GenBank/DDBJ whole genome shotgun (WGS) entry which is preliminary data.</text>
</comment>
<evidence type="ECO:0000313" key="1">
    <source>
        <dbReference type="EMBL" id="CAK5274966.1"/>
    </source>
</evidence>
<protein>
    <submittedName>
        <fullName evidence="1">Uncharacterized protein</fullName>
    </submittedName>
</protein>